<dbReference type="InterPro" id="IPR018121">
    <property type="entry name" value="7-in-absentia-prot_TRAF-dom"/>
</dbReference>
<name>A0A6P8YM38_THRPL</name>
<dbReference type="InParanoid" id="A0A6P8YM38"/>
<dbReference type="Gene3D" id="3.30.160.60">
    <property type="entry name" value="Classic Zinc Finger"/>
    <property type="match status" value="1"/>
</dbReference>
<evidence type="ECO:0000313" key="8">
    <source>
        <dbReference type="RefSeq" id="XP_034240998.1"/>
    </source>
</evidence>
<dbReference type="EC" id="2.3.2.27" evidence="5"/>
<feature type="non-terminal residue" evidence="8">
    <location>
        <position position="1"/>
    </location>
</feature>
<keyword evidence="3 5" id="KW-0863">Zinc-finger</keyword>
<dbReference type="UniPathway" id="UPA00143"/>
<dbReference type="Proteomes" id="UP000515158">
    <property type="component" value="Unplaced"/>
</dbReference>
<evidence type="ECO:0000313" key="7">
    <source>
        <dbReference type="Proteomes" id="UP000515158"/>
    </source>
</evidence>
<dbReference type="Gene3D" id="2.60.210.10">
    <property type="entry name" value="Apoptosis, Tumor Necrosis Factor Receptor Associated Protein 2, Chain A"/>
    <property type="match status" value="1"/>
</dbReference>
<keyword evidence="4 5" id="KW-0862">Zinc</keyword>
<dbReference type="SUPFAM" id="SSF49599">
    <property type="entry name" value="TRAF domain-like"/>
    <property type="match status" value="1"/>
</dbReference>
<gene>
    <name evidence="8" type="primary">LOC117645138</name>
</gene>
<evidence type="ECO:0000256" key="4">
    <source>
        <dbReference type="ARBA" id="ARBA00022833"/>
    </source>
</evidence>
<comment type="domain">
    <text evidence="5">The SBD domain (substrate-binding domain) mediates the interaction with substrate proteins. It is related to the TRAF family.</text>
</comment>
<dbReference type="GO" id="GO:0043161">
    <property type="term" value="P:proteasome-mediated ubiquitin-dependent protein catabolic process"/>
    <property type="evidence" value="ECO:0007669"/>
    <property type="project" value="TreeGrafter"/>
</dbReference>
<comment type="pathway">
    <text evidence="5">Protein modification; protein ubiquitination.</text>
</comment>
<evidence type="ECO:0000256" key="5">
    <source>
        <dbReference type="RuleBase" id="RU201113"/>
    </source>
</evidence>
<dbReference type="PANTHER" id="PTHR45877">
    <property type="entry name" value="E3 UBIQUITIN-PROTEIN LIGASE SIAH2"/>
    <property type="match status" value="1"/>
</dbReference>
<dbReference type="GO" id="GO:0031624">
    <property type="term" value="F:ubiquitin conjugating enzyme binding"/>
    <property type="evidence" value="ECO:0007669"/>
    <property type="project" value="TreeGrafter"/>
</dbReference>
<dbReference type="InterPro" id="IPR008974">
    <property type="entry name" value="TRAF-like"/>
</dbReference>
<keyword evidence="5" id="KW-0833">Ubl conjugation pathway</keyword>
<comment type="catalytic activity">
    <reaction evidence="5">
        <text>S-ubiquitinyl-[E2 ubiquitin-conjugating enzyme]-L-cysteine + [acceptor protein]-L-lysine = [E2 ubiquitin-conjugating enzyme]-L-cysteine + N(6)-ubiquitinyl-[acceptor protein]-L-lysine.</text>
        <dbReference type="EC" id="2.3.2.27"/>
    </reaction>
</comment>
<dbReference type="InterPro" id="IPR004162">
    <property type="entry name" value="SINA-like_animal"/>
</dbReference>
<evidence type="ECO:0000256" key="2">
    <source>
        <dbReference type="ARBA" id="ARBA00022723"/>
    </source>
</evidence>
<protein>
    <recommendedName>
        <fullName evidence="5">E3 ubiquitin-protein ligase</fullName>
        <ecNumber evidence="5">2.3.2.27</ecNumber>
    </recommendedName>
</protein>
<dbReference type="PANTHER" id="PTHR45877:SF2">
    <property type="entry name" value="E3 UBIQUITIN-PROTEIN LIGASE SINA-RELATED"/>
    <property type="match status" value="1"/>
</dbReference>
<dbReference type="AlphaFoldDB" id="A0A6P8YM38"/>
<keyword evidence="7" id="KW-1185">Reference proteome</keyword>
<evidence type="ECO:0000256" key="1">
    <source>
        <dbReference type="ARBA" id="ARBA00009119"/>
    </source>
</evidence>
<dbReference type="GO" id="GO:0005737">
    <property type="term" value="C:cytoplasm"/>
    <property type="evidence" value="ECO:0007669"/>
    <property type="project" value="InterPro"/>
</dbReference>
<organism evidence="8">
    <name type="scientific">Thrips palmi</name>
    <name type="common">Melon thrips</name>
    <dbReference type="NCBI Taxonomy" id="161013"/>
    <lineage>
        <taxon>Eukaryota</taxon>
        <taxon>Metazoa</taxon>
        <taxon>Ecdysozoa</taxon>
        <taxon>Arthropoda</taxon>
        <taxon>Hexapoda</taxon>
        <taxon>Insecta</taxon>
        <taxon>Pterygota</taxon>
        <taxon>Neoptera</taxon>
        <taxon>Paraneoptera</taxon>
        <taxon>Thysanoptera</taxon>
        <taxon>Terebrantia</taxon>
        <taxon>Thripoidea</taxon>
        <taxon>Thripidae</taxon>
        <taxon>Thrips</taxon>
    </lineage>
</organism>
<dbReference type="GO" id="GO:0061630">
    <property type="term" value="F:ubiquitin protein ligase activity"/>
    <property type="evidence" value="ECO:0007669"/>
    <property type="project" value="UniProtKB-EC"/>
</dbReference>
<dbReference type="GO" id="GO:0008270">
    <property type="term" value="F:zinc ion binding"/>
    <property type="evidence" value="ECO:0007669"/>
    <property type="project" value="UniProtKB-KW"/>
</dbReference>
<feature type="domain" description="Seven-in-absentia protein TRAF-like" evidence="6">
    <location>
        <begin position="96"/>
        <end position="192"/>
    </location>
</feature>
<dbReference type="OrthoDB" id="8195278at2759"/>
<sequence length="199" mass="22643">NSSRRLEKNPSDEIIVCPICQEKLSANVIAAHASACNLYLCPVAWDNNCQWRGSVSQSVDHIAKGHRSVNRVTGPNAVIVLKSWRKASPLYWSSLQTCLGYNFLVEIKKIERFDKYPNFYGVVRLFGQQEDADRFEYKMTMKTRGKMARTSSYSTTVRALHENSVIHKDDAFVFDSSQAEIFSYEGNLEVEVSISVMKM</sequence>
<evidence type="ECO:0000259" key="6">
    <source>
        <dbReference type="Pfam" id="PF03145"/>
    </source>
</evidence>
<evidence type="ECO:0000256" key="3">
    <source>
        <dbReference type="ARBA" id="ARBA00022771"/>
    </source>
</evidence>
<dbReference type="Pfam" id="PF03145">
    <property type="entry name" value="Sina_TRAF"/>
    <property type="match status" value="1"/>
</dbReference>
<comment type="similarity">
    <text evidence="1 5">Belongs to the SINA (Seven in absentia) family.</text>
</comment>
<comment type="domain">
    <text evidence="5">The RING-type zinc finger domain is essential for ubiquitin ligase activity.</text>
</comment>
<dbReference type="RefSeq" id="XP_034240998.1">
    <property type="nucleotide sequence ID" value="XM_034385107.1"/>
</dbReference>
<proteinExistence type="inferred from homology"/>
<accession>A0A6P8YM38</accession>
<keyword evidence="2 5" id="KW-0479">Metal-binding</keyword>
<dbReference type="GO" id="GO:0016567">
    <property type="term" value="P:protein ubiquitination"/>
    <property type="evidence" value="ECO:0007669"/>
    <property type="project" value="UniProtKB-UniPathway"/>
</dbReference>
<dbReference type="KEGG" id="tpal:117645138"/>
<dbReference type="GeneID" id="117645138"/>
<reference evidence="8" key="1">
    <citation type="submission" date="2025-08" db="UniProtKB">
        <authorList>
            <consortium name="RefSeq"/>
        </authorList>
    </citation>
    <scope>IDENTIFICATION</scope>
    <source>
        <tissue evidence="8">Total insect</tissue>
    </source>
</reference>
<comment type="function">
    <text evidence="5">E3 ubiquitin-protein ligase that mediates ubiquitination and subsequent proteasomal degradation of target proteins. E3 ubiquitin ligases accept ubiquitin from an E2 ubiquitin-conjugating enzyme in the form of a thioester and then directly transfers the ubiquitin to targeted substrates.</text>
</comment>